<keyword evidence="3" id="KW-1185">Reference proteome</keyword>
<sequence length="136" mass="15191">MSHAVASDIRRSRRSPNRVKRAKDTEHNDVETPSTPSARSFNISYQATAATSSKSCTVLYFLKKSYRNLVEHRRDKAFPGAPARNSRFSSEDDELLQQLKGEGLSWDEISDRFPERSKGTLNAGGLDELKVTSSQG</sequence>
<evidence type="ECO:0008006" key="4">
    <source>
        <dbReference type="Google" id="ProtNLM"/>
    </source>
</evidence>
<feature type="region of interest" description="Disordered" evidence="1">
    <location>
        <begin position="115"/>
        <end position="136"/>
    </location>
</feature>
<comment type="caution">
    <text evidence="2">The sequence shown here is derived from an EMBL/GenBank/DDBJ whole genome shotgun (WGS) entry which is preliminary data.</text>
</comment>
<name>A0ABR4C0X2_9HELO</name>
<protein>
    <recommendedName>
        <fullName evidence="4">Myb-like domain-containing protein</fullName>
    </recommendedName>
</protein>
<dbReference type="EMBL" id="JAZHXI010000015">
    <property type="protein sequence ID" value="KAL2063227.1"/>
    <property type="molecule type" value="Genomic_DNA"/>
</dbReference>
<feature type="region of interest" description="Disordered" evidence="1">
    <location>
        <begin position="1"/>
        <end position="38"/>
    </location>
</feature>
<dbReference type="Proteomes" id="UP001595075">
    <property type="component" value="Unassembled WGS sequence"/>
</dbReference>
<accession>A0ABR4C0X2</accession>
<reference evidence="2 3" key="1">
    <citation type="journal article" date="2024" name="Commun. Biol.">
        <title>Comparative genomic analysis of thermophilic fungi reveals convergent evolutionary adaptations and gene losses.</title>
        <authorList>
            <person name="Steindorff A.S."/>
            <person name="Aguilar-Pontes M.V."/>
            <person name="Robinson A.J."/>
            <person name="Andreopoulos B."/>
            <person name="LaButti K."/>
            <person name="Kuo A."/>
            <person name="Mondo S."/>
            <person name="Riley R."/>
            <person name="Otillar R."/>
            <person name="Haridas S."/>
            <person name="Lipzen A."/>
            <person name="Grimwood J."/>
            <person name="Schmutz J."/>
            <person name="Clum A."/>
            <person name="Reid I.D."/>
            <person name="Moisan M.C."/>
            <person name="Butler G."/>
            <person name="Nguyen T.T.M."/>
            <person name="Dewar K."/>
            <person name="Conant G."/>
            <person name="Drula E."/>
            <person name="Henrissat B."/>
            <person name="Hansel C."/>
            <person name="Singer S."/>
            <person name="Hutchinson M.I."/>
            <person name="de Vries R.P."/>
            <person name="Natvig D.O."/>
            <person name="Powell A.J."/>
            <person name="Tsang A."/>
            <person name="Grigoriev I.V."/>
        </authorList>
    </citation>
    <scope>NUCLEOTIDE SEQUENCE [LARGE SCALE GENOMIC DNA]</scope>
    <source>
        <strain evidence="2 3">CBS 494.80</strain>
    </source>
</reference>
<organism evidence="2 3">
    <name type="scientific">Oculimacula yallundae</name>
    <dbReference type="NCBI Taxonomy" id="86028"/>
    <lineage>
        <taxon>Eukaryota</taxon>
        <taxon>Fungi</taxon>
        <taxon>Dikarya</taxon>
        <taxon>Ascomycota</taxon>
        <taxon>Pezizomycotina</taxon>
        <taxon>Leotiomycetes</taxon>
        <taxon>Helotiales</taxon>
        <taxon>Ploettnerulaceae</taxon>
        <taxon>Oculimacula</taxon>
    </lineage>
</organism>
<evidence type="ECO:0000313" key="3">
    <source>
        <dbReference type="Proteomes" id="UP001595075"/>
    </source>
</evidence>
<feature type="compositionally biased region" description="Basic residues" evidence="1">
    <location>
        <begin position="11"/>
        <end position="21"/>
    </location>
</feature>
<proteinExistence type="predicted"/>
<gene>
    <name evidence="2" type="ORF">VTL71DRAFT_5031</name>
</gene>
<evidence type="ECO:0000313" key="2">
    <source>
        <dbReference type="EMBL" id="KAL2063227.1"/>
    </source>
</evidence>
<evidence type="ECO:0000256" key="1">
    <source>
        <dbReference type="SAM" id="MobiDB-lite"/>
    </source>
</evidence>